<sequence length="129" mass="14457">MNSIALIIMFLIEEELNMAKKQTAGRKQLGDFAPQFAALNDDVLFGEVWSKEDALSAHDRSLITIASIISAGNTEQLEAHLRIGKQNGITKDEIVAEITHLAFYAGWPKAWSAFNRAKEIWSDEEETHK</sequence>
<evidence type="ECO:0000313" key="3">
    <source>
        <dbReference type="Proteomes" id="UP000051999"/>
    </source>
</evidence>
<dbReference type="PANTHER" id="PTHR33570:SF9">
    <property type="entry name" value="BLL4600 PROTEIN"/>
    <property type="match status" value="1"/>
</dbReference>
<organism evidence="2 3">
    <name type="scientific">Furfurilactobacillus rossiae DSM 15814</name>
    <dbReference type="NCBI Taxonomy" id="1114972"/>
    <lineage>
        <taxon>Bacteria</taxon>
        <taxon>Bacillati</taxon>
        <taxon>Bacillota</taxon>
        <taxon>Bacilli</taxon>
        <taxon>Lactobacillales</taxon>
        <taxon>Lactobacillaceae</taxon>
        <taxon>Furfurilactobacillus</taxon>
    </lineage>
</organism>
<accession>A0A0R1REN6</accession>
<protein>
    <submittedName>
        <fullName evidence="2">Gamma-carboxymuconolactone decarboxylase subunit-like protein</fullName>
    </submittedName>
</protein>
<name>A0A0R1REN6_9LACO</name>
<evidence type="ECO:0000259" key="1">
    <source>
        <dbReference type="Pfam" id="PF02627"/>
    </source>
</evidence>
<dbReference type="PATRIC" id="fig|1114972.6.peg.2575"/>
<dbReference type="GO" id="GO:0051920">
    <property type="term" value="F:peroxiredoxin activity"/>
    <property type="evidence" value="ECO:0007669"/>
    <property type="project" value="InterPro"/>
</dbReference>
<dbReference type="InterPro" id="IPR029032">
    <property type="entry name" value="AhpD-like"/>
</dbReference>
<dbReference type="EMBL" id="AZFF01000007">
    <property type="protein sequence ID" value="KRL55057.1"/>
    <property type="molecule type" value="Genomic_DNA"/>
</dbReference>
<comment type="caution">
    <text evidence="2">The sequence shown here is derived from an EMBL/GenBank/DDBJ whole genome shotgun (WGS) entry which is preliminary data.</text>
</comment>
<dbReference type="Pfam" id="PF02627">
    <property type="entry name" value="CMD"/>
    <property type="match status" value="1"/>
</dbReference>
<evidence type="ECO:0000313" key="2">
    <source>
        <dbReference type="EMBL" id="KRL55057.1"/>
    </source>
</evidence>
<dbReference type="PANTHER" id="PTHR33570">
    <property type="entry name" value="4-CARBOXYMUCONOLACTONE DECARBOXYLASE FAMILY PROTEIN"/>
    <property type="match status" value="1"/>
</dbReference>
<dbReference type="Gene3D" id="1.20.1290.10">
    <property type="entry name" value="AhpD-like"/>
    <property type="match status" value="1"/>
</dbReference>
<dbReference type="SUPFAM" id="SSF69118">
    <property type="entry name" value="AhpD-like"/>
    <property type="match status" value="1"/>
</dbReference>
<dbReference type="InterPro" id="IPR052512">
    <property type="entry name" value="4CMD/NDH-1_regulator"/>
</dbReference>
<dbReference type="Proteomes" id="UP000051999">
    <property type="component" value="Unassembled WGS sequence"/>
</dbReference>
<reference evidence="2 3" key="1">
    <citation type="journal article" date="2015" name="Genome Announc.">
        <title>Expanding the biotechnology potential of lactobacilli through comparative genomics of 213 strains and associated genera.</title>
        <authorList>
            <person name="Sun Z."/>
            <person name="Harris H.M."/>
            <person name="McCann A."/>
            <person name="Guo C."/>
            <person name="Argimon S."/>
            <person name="Zhang W."/>
            <person name="Yang X."/>
            <person name="Jeffery I.B."/>
            <person name="Cooney J.C."/>
            <person name="Kagawa T.F."/>
            <person name="Liu W."/>
            <person name="Song Y."/>
            <person name="Salvetti E."/>
            <person name="Wrobel A."/>
            <person name="Rasinkangas P."/>
            <person name="Parkhill J."/>
            <person name="Rea M.C."/>
            <person name="O'Sullivan O."/>
            <person name="Ritari J."/>
            <person name="Douillard F.P."/>
            <person name="Paul Ross R."/>
            <person name="Yang R."/>
            <person name="Briner A.E."/>
            <person name="Felis G.E."/>
            <person name="de Vos W.M."/>
            <person name="Barrangou R."/>
            <person name="Klaenhammer T.R."/>
            <person name="Caufield P.W."/>
            <person name="Cui Y."/>
            <person name="Zhang H."/>
            <person name="O'Toole P.W."/>
        </authorList>
    </citation>
    <scope>NUCLEOTIDE SEQUENCE [LARGE SCALE GENOMIC DNA]</scope>
    <source>
        <strain evidence="2 3">DSM 15814</strain>
    </source>
</reference>
<dbReference type="AlphaFoldDB" id="A0A0R1REN6"/>
<keyword evidence="3" id="KW-1185">Reference proteome</keyword>
<feature type="domain" description="Carboxymuconolactone decarboxylase-like" evidence="1">
    <location>
        <begin position="34"/>
        <end position="119"/>
    </location>
</feature>
<dbReference type="InterPro" id="IPR003779">
    <property type="entry name" value="CMD-like"/>
</dbReference>
<dbReference type="eggNOG" id="COG0599">
    <property type="taxonomic scope" value="Bacteria"/>
</dbReference>
<gene>
    <name evidence="2" type="ORF">FD35_GL002511</name>
</gene>
<proteinExistence type="predicted"/>
<dbReference type="STRING" id="1114972.FD35_GL002511"/>